<name>H2C099_GILLR</name>
<dbReference type="HOGENOM" id="CLU_183754_1_0_10"/>
<evidence type="ECO:0000256" key="1">
    <source>
        <dbReference type="SAM" id="MobiDB-lite"/>
    </source>
</evidence>
<gene>
    <name evidence="3" type="ORF">Gilli_2904</name>
</gene>
<evidence type="ECO:0000256" key="2">
    <source>
        <dbReference type="SAM" id="SignalP"/>
    </source>
</evidence>
<dbReference type="AlphaFoldDB" id="H2C099"/>
<evidence type="ECO:0000313" key="3">
    <source>
        <dbReference type="EMBL" id="EHQ03515.1"/>
    </source>
</evidence>
<evidence type="ECO:0008006" key="5">
    <source>
        <dbReference type="Google" id="ProtNLM"/>
    </source>
</evidence>
<keyword evidence="2" id="KW-0732">Signal</keyword>
<dbReference type="RefSeq" id="WP_006989821.1">
    <property type="nucleotide sequence ID" value="NZ_JH594606.1"/>
</dbReference>
<dbReference type="Gene3D" id="1.10.287.700">
    <property type="entry name" value="Helix hairpin bin"/>
    <property type="match status" value="1"/>
</dbReference>
<sequence>MKKLILMLMVAGMASSIYSCRETTQEKTQDAVEAIGEDIESNTKKAAEKIEEGAKKVKKEVQEGIDDTKDKSENRDNK</sequence>
<dbReference type="PROSITE" id="PS51257">
    <property type="entry name" value="PROKAR_LIPOPROTEIN"/>
    <property type="match status" value="1"/>
</dbReference>
<evidence type="ECO:0000313" key="4">
    <source>
        <dbReference type="Proteomes" id="UP000003844"/>
    </source>
</evidence>
<keyword evidence="4" id="KW-1185">Reference proteome</keyword>
<feature type="region of interest" description="Disordered" evidence="1">
    <location>
        <begin position="53"/>
        <end position="78"/>
    </location>
</feature>
<proteinExistence type="predicted"/>
<feature type="signal peptide" evidence="2">
    <location>
        <begin position="1"/>
        <end position="19"/>
    </location>
</feature>
<dbReference type="STRING" id="865937.Gilli_2904"/>
<organism evidence="3 4">
    <name type="scientific">Gillisia limnaea (strain DSM 15749 / LMG 21470 / R-8282)</name>
    <dbReference type="NCBI Taxonomy" id="865937"/>
    <lineage>
        <taxon>Bacteria</taxon>
        <taxon>Pseudomonadati</taxon>
        <taxon>Bacteroidota</taxon>
        <taxon>Flavobacteriia</taxon>
        <taxon>Flavobacteriales</taxon>
        <taxon>Flavobacteriaceae</taxon>
        <taxon>Gillisia</taxon>
    </lineage>
</organism>
<dbReference type="OrthoDB" id="1454256at2"/>
<accession>H2C099</accession>
<dbReference type="Proteomes" id="UP000003844">
    <property type="component" value="Unassembled WGS sequence"/>
</dbReference>
<protein>
    <recommendedName>
        <fullName evidence="5">YtxH domain-containing protein</fullName>
    </recommendedName>
</protein>
<dbReference type="eggNOG" id="ENOG50336RB">
    <property type="taxonomic scope" value="Bacteria"/>
</dbReference>
<reference evidence="4" key="1">
    <citation type="journal article" date="2012" name="Stand. Genomic Sci.">
        <title>Genome sequence of the Antarctic rhodopsins-containing flavobacterium Gillisia limnaea type strain (R-8282(T)).</title>
        <authorList>
            <person name="Riedel T."/>
            <person name="Held B."/>
            <person name="Nolan M."/>
            <person name="Lucas S."/>
            <person name="Lapidus A."/>
            <person name="Tice H."/>
            <person name="Del Rio T.G."/>
            <person name="Cheng J.F."/>
            <person name="Han C."/>
            <person name="Tapia R."/>
            <person name="Goodwin L.A."/>
            <person name="Pitluck S."/>
            <person name="Liolios K."/>
            <person name="Mavromatis K."/>
            <person name="Pagani I."/>
            <person name="Ivanova N."/>
            <person name="Mikhailova N."/>
            <person name="Pati A."/>
            <person name="Chen A."/>
            <person name="Palaniappan K."/>
            <person name="Land M."/>
            <person name="Rohde M."/>
            <person name="Tindall B.J."/>
            <person name="Detter J.C."/>
            <person name="Goker M."/>
            <person name="Bristow J."/>
            <person name="Eisen J.A."/>
            <person name="Markowitz V."/>
            <person name="Hugenholtz P."/>
            <person name="Kyrpides N.C."/>
            <person name="Klenk H.P."/>
            <person name="Woyke T."/>
        </authorList>
    </citation>
    <scope>NUCLEOTIDE SEQUENCE [LARGE SCALE GENOMIC DNA]</scope>
    <source>
        <strain evidence="4">DSM 15749 / LMG 21470 / R-8282</strain>
    </source>
</reference>
<feature type="chain" id="PRO_5003560059" description="YtxH domain-containing protein" evidence="2">
    <location>
        <begin position="20"/>
        <end position="78"/>
    </location>
</feature>
<dbReference type="EMBL" id="JH594606">
    <property type="protein sequence ID" value="EHQ03515.1"/>
    <property type="molecule type" value="Genomic_DNA"/>
</dbReference>